<dbReference type="STRING" id="1855383.SAMN05216548_101170"/>
<keyword evidence="9" id="KW-1185">Reference proteome</keyword>
<comment type="similarity">
    <text evidence="2">Belongs to the DoxX family.</text>
</comment>
<evidence type="ECO:0000256" key="3">
    <source>
        <dbReference type="ARBA" id="ARBA00022475"/>
    </source>
</evidence>
<evidence type="ECO:0000256" key="2">
    <source>
        <dbReference type="ARBA" id="ARBA00006679"/>
    </source>
</evidence>
<keyword evidence="6 7" id="KW-0472">Membrane</keyword>
<evidence type="ECO:0000313" key="8">
    <source>
        <dbReference type="EMBL" id="SEP64448.1"/>
    </source>
</evidence>
<feature type="transmembrane region" description="Helical" evidence="7">
    <location>
        <begin position="95"/>
        <end position="112"/>
    </location>
</feature>
<evidence type="ECO:0000256" key="6">
    <source>
        <dbReference type="ARBA" id="ARBA00023136"/>
    </source>
</evidence>
<evidence type="ECO:0000256" key="1">
    <source>
        <dbReference type="ARBA" id="ARBA00004651"/>
    </source>
</evidence>
<dbReference type="InterPro" id="IPR051907">
    <property type="entry name" value="DoxX-like_oxidoreductase"/>
</dbReference>
<feature type="transmembrane region" description="Helical" evidence="7">
    <location>
        <begin position="71"/>
        <end position="88"/>
    </location>
</feature>
<keyword evidence="3" id="KW-1003">Cell membrane</keyword>
<comment type="subcellular location">
    <subcellularLocation>
        <location evidence="1">Cell membrane</location>
        <topology evidence="1">Multi-pass membrane protein</topology>
    </subcellularLocation>
</comment>
<evidence type="ECO:0000256" key="7">
    <source>
        <dbReference type="SAM" id="Phobius"/>
    </source>
</evidence>
<feature type="transmembrane region" description="Helical" evidence="7">
    <location>
        <begin position="31"/>
        <end position="51"/>
    </location>
</feature>
<reference evidence="8 9" key="1">
    <citation type="submission" date="2016-10" db="EMBL/GenBank/DDBJ databases">
        <authorList>
            <person name="de Groot N.N."/>
        </authorList>
    </citation>
    <scope>NUCLEOTIDE SEQUENCE [LARGE SCALE GENOMIC DNA]</scope>
    <source>
        <strain evidence="8 9">A52C2</strain>
    </source>
</reference>
<dbReference type="AlphaFoldDB" id="A0A1H8ZL46"/>
<keyword evidence="4 7" id="KW-0812">Transmembrane</keyword>
<name>A0A1H8ZL46_9HYPH</name>
<accession>A0A1H8ZL46</accession>
<dbReference type="Pfam" id="PF07681">
    <property type="entry name" value="DoxX"/>
    <property type="match status" value="1"/>
</dbReference>
<dbReference type="Proteomes" id="UP000199647">
    <property type="component" value="Unassembled WGS sequence"/>
</dbReference>
<gene>
    <name evidence="8" type="ORF">SAMN05216548_101170</name>
</gene>
<keyword evidence="5 7" id="KW-1133">Transmembrane helix</keyword>
<dbReference type="GO" id="GO:0005886">
    <property type="term" value="C:plasma membrane"/>
    <property type="evidence" value="ECO:0007669"/>
    <property type="project" value="UniProtKB-SubCell"/>
</dbReference>
<evidence type="ECO:0000256" key="5">
    <source>
        <dbReference type="ARBA" id="ARBA00022989"/>
    </source>
</evidence>
<dbReference type="PANTHER" id="PTHR33452:SF1">
    <property type="entry name" value="INNER MEMBRANE PROTEIN YPHA-RELATED"/>
    <property type="match status" value="1"/>
</dbReference>
<feature type="transmembrane region" description="Helical" evidence="7">
    <location>
        <begin position="124"/>
        <end position="147"/>
    </location>
</feature>
<protein>
    <submittedName>
        <fullName evidence="8">Putative oxidoreductase</fullName>
    </submittedName>
</protein>
<dbReference type="EMBL" id="FOFG01000001">
    <property type="protein sequence ID" value="SEP64448.1"/>
    <property type="molecule type" value="Genomic_DNA"/>
</dbReference>
<dbReference type="RefSeq" id="WP_238858072.1">
    <property type="nucleotide sequence ID" value="NZ_FOFG01000001.1"/>
</dbReference>
<evidence type="ECO:0000256" key="4">
    <source>
        <dbReference type="ARBA" id="ARBA00022692"/>
    </source>
</evidence>
<organism evidence="8 9">
    <name type="scientific">Faunimonas pinastri</name>
    <dbReference type="NCBI Taxonomy" id="1855383"/>
    <lineage>
        <taxon>Bacteria</taxon>
        <taxon>Pseudomonadati</taxon>
        <taxon>Pseudomonadota</taxon>
        <taxon>Alphaproteobacteria</taxon>
        <taxon>Hyphomicrobiales</taxon>
        <taxon>Afifellaceae</taxon>
        <taxon>Faunimonas</taxon>
    </lineage>
</organism>
<evidence type="ECO:0000313" key="9">
    <source>
        <dbReference type="Proteomes" id="UP000199647"/>
    </source>
</evidence>
<sequence>MNNAFVAIRVSRDPVGVVHHWMEIPMDSLRAPLVLIGRILIAYIFVVSGWGKLTGYSATAAYMASHGVPGALLPLVILTELGGGLLIVFGLGTRVVAFLLAGFTILTALFFHNDMADQGQAINFMKNVAIAGGFLFLTAFGPCAWSLDSWIASRRRVGVRLGA</sequence>
<dbReference type="InterPro" id="IPR032808">
    <property type="entry name" value="DoxX"/>
</dbReference>
<dbReference type="PANTHER" id="PTHR33452">
    <property type="entry name" value="OXIDOREDUCTASE CATD-RELATED"/>
    <property type="match status" value="1"/>
</dbReference>
<proteinExistence type="inferred from homology"/>